<dbReference type="Proteomes" id="UP000691718">
    <property type="component" value="Unassembled WGS sequence"/>
</dbReference>
<feature type="region of interest" description="Disordered" evidence="1">
    <location>
        <begin position="592"/>
        <end position="614"/>
    </location>
</feature>
<evidence type="ECO:0000313" key="4">
    <source>
        <dbReference type="Proteomes" id="UP000691718"/>
    </source>
</evidence>
<feature type="chain" id="PRO_5035834108" evidence="2">
    <location>
        <begin position="20"/>
        <end position="776"/>
    </location>
</feature>
<accession>A0A8S3W9K9</accession>
<feature type="region of interest" description="Disordered" evidence="1">
    <location>
        <begin position="431"/>
        <end position="454"/>
    </location>
</feature>
<sequence>MKAFMIVLTLQLFNCISNGHILTNKDAASSSGRSKKSPNYYYYQNIPLAPIPSSFGVNYFPAYLQPPTRPHAPKTEIKTPSLLSSVVQRKANTILKHLYAKFNRILKPLESKSRVHGAREPVKLRYNFNVNSTIQNARERDSIDLNKLNEYEPVKLKTSVPDEVKGKPFVNSPQTTILIPLSNIEVKTNKKMSPKDVKQERDNMFLKTNAQQSINDKHHDVITLRTDGTKDNDNGYSWNLIPEIVKNEVTRQLEEILTKYQRDKINDSKEKIIKSNKPNDSVDNQENITFNVDDKNKNENGSKNKEDAKSDFSKFIGINHFANIFVFYPNEDRESIIVKLTEKLNKQTQDSDKNKVVSYKEHSQIAPNKEKIIINKDKDENSTVSDTVDEIYHKKDFNGNERFGDITKERDKEPVHFMAENIIETPTEKLNEEAQNSNVNKTEAVSNEKNSQIPAEKEETIINNDKDENNTVTDRVNEIYRNENYNKNVTSDYITEERDVGRVEFTSESIIETLTERTNEDTQDSDVATDEIVSYKENSQIPVKKEKTIINVDKDENNTVIDTVDKINQNKESNENRRFSVIAKERDVHLDFTTESTIETPNENSNEEKQNSDVDKIVSVSYEENSQLSAKKEKTIINYDKEENNTDTDTVDEIHQNEDFNENDRSSNIIKEKDIINKTTGMDTFPTTETVTTIENYSEITTNIIETKTEESRVLSSETTTVYSANSIPIELTEGSDESTIETSNTGIENVDEDKSNIKTSTVTSDIEEIISEEVF</sequence>
<reference evidence="3" key="1">
    <citation type="submission" date="2021-04" db="EMBL/GenBank/DDBJ databases">
        <authorList>
            <person name="Tunstrom K."/>
        </authorList>
    </citation>
    <scope>NUCLEOTIDE SEQUENCE</scope>
</reference>
<feature type="compositionally biased region" description="Basic and acidic residues" evidence="1">
    <location>
        <begin position="292"/>
        <end position="307"/>
    </location>
</feature>
<comment type="caution">
    <text evidence="3">The sequence shown here is derived from an EMBL/GenBank/DDBJ whole genome shotgun (WGS) entry which is preliminary data.</text>
</comment>
<gene>
    <name evidence="3" type="ORF">PAPOLLO_LOCUS3842</name>
</gene>
<evidence type="ECO:0000313" key="3">
    <source>
        <dbReference type="EMBL" id="CAG4948716.1"/>
    </source>
</evidence>
<keyword evidence="4" id="KW-1185">Reference proteome</keyword>
<feature type="compositionally biased region" description="Polar residues" evidence="1">
    <location>
        <begin position="593"/>
        <end position="604"/>
    </location>
</feature>
<proteinExistence type="predicted"/>
<dbReference type="EMBL" id="CAJQZP010000220">
    <property type="protein sequence ID" value="CAG4948716.1"/>
    <property type="molecule type" value="Genomic_DNA"/>
</dbReference>
<evidence type="ECO:0000256" key="2">
    <source>
        <dbReference type="SAM" id="SignalP"/>
    </source>
</evidence>
<dbReference type="AlphaFoldDB" id="A0A8S3W9K9"/>
<feature type="signal peptide" evidence="2">
    <location>
        <begin position="1"/>
        <end position="19"/>
    </location>
</feature>
<name>A0A8S3W9K9_PARAO</name>
<feature type="region of interest" description="Disordered" evidence="1">
    <location>
        <begin position="270"/>
        <end position="307"/>
    </location>
</feature>
<protein>
    <submittedName>
        <fullName evidence="3">(apollo) hypothetical protein</fullName>
    </submittedName>
</protein>
<evidence type="ECO:0000256" key="1">
    <source>
        <dbReference type="SAM" id="MobiDB-lite"/>
    </source>
</evidence>
<organism evidence="3 4">
    <name type="scientific">Parnassius apollo</name>
    <name type="common">Apollo butterfly</name>
    <name type="synonym">Papilio apollo</name>
    <dbReference type="NCBI Taxonomy" id="110799"/>
    <lineage>
        <taxon>Eukaryota</taxon>
        <taxon>Metazoa</taxon>
        <taxon>Ecdysozoa</taxon>
        <taxon>Arthropoda</taxon>
        <taxon>Hexapoda</taxon>
        <taxon>Insecta</taxon>
        <taxon>Pterygota</taxon>
        <taxon>Neoptera</taxon>
        <taxon>Endopterygota</taxon>
        <taxon>Lepidoptera</taxon>
        <taxon>Glossata</taxon>
        <taxon>Ditrysia</taxon>
        <taxon>Papilionoidea</taxon>
        <taxon>Papilionidae</taxon>
        <taxon>Parnassiinae</taxon>
        <taxon>Parnassini</taxon>
        <taxon>Parnassius</taxon>
        <taxon>Parnassius</taxon>
    </lineage>
</organism>
<keyword evidence="2" id="KW-0732">Signal</keyword>
<feature type="compositionally biased region" description="Polar residues" evidence="1">
    <location>
        <begin position="276"/>
        <end position="290"/>
    </location>
</feature>
<feature type="compositionally biased region" description="Polar residues" evidence="1">
    <location>
        <begin position="433"/>
        <end position="453"/>
    </location>
</feature>